<dbReference type="AlphaFoldDB" id="A0AAN6MGM0"/>
<dbReference type="Pfam" id="PF20174">
    <property type="entry name" value="DUF6540"/>
    <property type="match status" value="1"/>
</dbReference>
<reference evidence="2" key="2">
    <citation type="submission" date="2023-05" db="EMBL/GenBank/DDBJ databases">
        <authorList>
            <consortium name="Lawrence Berkeley National Laboratory"/>
            <person name="Steindorff A."/>
            <person name="Hensen N."/>
            <person name="Bonometti L."/>
            <person name="Westerberg I."/>
            <person name="Brannstrom I.O."/>
            <person name="Guillou S."/>
            <person name="Cros-Aarteil S."/>
            <person name="Calhoun S."/>
            <person name="Haridas S."/>
            <person name="Kuo A."/>
            <person name="Mondo S."/>
            <person name="Pangilinan J."/>
            <person name="Riley R."/>
            <person name="Labutti K."/>
            <person name="Andreopoulos B."/>
            <person name="Lipzen A."/>
            <person name="Chen C."/>
            <person name="Yanf M."/>
            <person name="Daum C."/>
            <person name="Ng V."/>
            <person name="Clum A."/>
            <person name="Ohm R."/>
            <person name="Martin F."/>
            <person name="Silar P."/>
            <person name="Natvig D."/>
            <person name="Lalanne C."/>
            <person name="Gautier V."/>
            <person name="Ament-Velasquez S.L."/>
            <person name="Kruys A."/>
            <person name="Hutchinson M.I."/>
            <person name="Powell A.J."/>
            <person name="Barry K."/>
            <person name="Miller A.N."/>
            <person name="Grigoriev I.V."/>
            <person name="Debuchy R."/>
            <person name="Gladieux P."/>
            <person name="Thoren M.H."/>
            <person name="Johannesson H."/>
        </authorList>
    </citation>
    <scope>NUCLEOTIDE SEQUENCE</scope>
    <source>
        <strain evidence="2">CBS 103.79</strain>
    </source>
</reference>
<feature type="region of interest" description="Disordered" evidence="1">
    <location>
        <begin position="165"/>
        <end position="184"/>
    </location>
</feature>
<evidence type="ECO:0000313" key="2">
    <source>
        <dbReference type="EMBL" id="KAK3900204.1"/>
    </source>
</evidence>
<gene>
    <name evidence="2" type="ORF">C8A05DRAFT_36168</name>
</gene>
<reference evidence="2" key="1">
    <citation type="journal article" date="2023" name="Mol. Phylogenet. Evol.">
        <title>Genome-scale phylogeny and comparative genomics of the fungal order Sordariales.</title>
        <authorList>
            <person name="Hensen N."/>
            <person name="Bonometti L."/>
            <person name="Westerberg I."/>
            <person name="Brannstrom I.O."/>
            <person name="Guillou S."/>
            <person name="Cros-Aarteil S."/>
            <person name="Calhoun S."/>
            <person name="Haridas S."/>
            <person name="Kuo A."/>
            <person name="Mondo S."/>
            <person name="Pangilinan J."/>
            <person name="Riley R."/>
            <person name="LaButti K."/>
            <person name="Andreopoulos B."/>
            <person name="Lipzen A."/>
            <person name="Chen C."/>
            <person name="Yan M."/>
            <person name="Daum C."/>
            <person name="Ng V."/>
            <person name="Clum A."/>
            <person name="Steindorff A."/>
            <person name="Ohm R.A."/>
            <person name="Martin F."/>
            <person name="Silar P."/>
            <person name="Natvig D.O."/>
            <person name="Lalanne C."/>
            <person name="Gautier V."/>
            <person name="Ament-Velasquez S.L."/>
            <person name="Kruys A."/>
            <person name="Hutchinson M.I."/>
            <person name="Powell A.J."/>
            <person name="Barry K."/>
            <person name="Miller A.N."/>
            <person name="Grigoriev I.V."/>
            <person name="Debuchy R."/>
            <person name="Gladieux P."/>
            <person name="Hiltunen Thoren M."/>
            <person name="Johannesson H."/>
        </authorList>
    </citation>
    <scope>NUCLEOTIDE SEQUENCE</scope>
    <source>
        <strain evidence="2">CBS 103.79</strain>
    </source>
</reference>
<keyword evidence="3" id="KW-1185">Reference proteome</keyword>
<evidence type="ECO:0000313" key="3">
    <source>
        <dbReference type="Proteomes" id="UP001303889"/>
    </source>
</evidence>
<name>A0AAN6MGM0_9PEZI</name>
<sequence length="184" mass="20214">MSSTQGPPAPRPFYLCIDGRTPKARGHFALFLPNSPSKSPPGSVGTVIHVVGNPLLGFFHEFKRNFNTADAKWPGKAVLLGYLLQDVHQDPESEGVWIGNLAEGVLEREALEVEVPPRGDVRAPVDGVVNKRCQEWTMEYLRRLVELGYLEEGVIRIAQEQRDPPTHGIMLRPGTGEKAALGPS</sequence>
<comment type="caution">
    <text evidence="2">The sequence shown here is derived from an EMBL/GenBank/DDBJ whole genome shotgun (WGS) entry which is preliminary data.</text>
</comment>
<organism evidence="2 3">
    <name type="scientific">Staphylotrichum tortipilum</name>
    <dbReference type="NCBI Taxonomy" id="2831512"/>
    <lineage>
        <taxon>Eukaryota</taxon>
        <taxon>Fungi</taxon>
        <taxon>Dikarya</taxon>
        <taxon>Ascomycota</taxon>
        <taxon>Pezizomycotina</taxon>
        <taxon>Sordariomycetes</taxon>
        <taxon>Sordariomycetidae</taxon>
        <taxon>Sordariales</taxon>
        <taxon>Chaetomiaceae</taxon>
        <taxon>Staphylotrichum</taxon>
    </lineage>
</organism>
<accession>A0AAN6MGM0</accession>
<proteinExistence type="predicted"/>
<dbReference type="Proteomes" id="UP001303889">
    <property type="component" value="Unassembled WGS sequence"/>
</dbReference>
<evidence type="ECO:0000256" key="1">
    <source>
        <dbReference type="SAM" id="MobiDB-lite"/>
    </source>
</evidence>
<dbReference type="InterPro" id="IPR046670">
    <property type="entry name" value="DUF6540"/>
</dbReference>
<protein>
    <submittedName>
        <fullName evidence="2">Uncharacterized protein</fullName>
    </submittedName>
</protein>
<dbReference type="EMBL" id="MU855696">
    <property type="protein sequence ID" value="KAK3900204.1"/>
    <property type="molecule type" value="Genomic_DNA"/>
</dbReference>